<proteinExistence type="predicted"/>
<feature type="transmembrane region" description="Helical" evidence="1">
    <location>
        <begin position="66"/>
        <end position="85"/>
    </location>
</feature>
<sequence length="415" mass="47180">MKIRKNIIWCVTWIVLLLQLDILGGIIPFFSDSFAWKIEMLLVLFDSILAVLSLSKNGTLSRYRLLNIYIIIYICCLIGISYFTVREGVASVNNTIMYAQYYFSAFLVYPFLYLEKRYGSEKSFMESWLPIAALSSCFRMLNCIVYDAAGVAFFPTLIAAQVRGGHSTSNCGAIDNVFLIYSFYLLLKCGKGLTKTKIKYLIYVIIGLVYSIRFVGSRIMIVSLIASMAILWYGKQERGARKMIAFSIGVMAIVIFMQTPFYDDLLQTIQGASSSANDIYDGNSMSVRLYSLASLEKNWNGKPMGFAFFGTAAFKRFFLVGSNDDLGYLGNWYTMGWYCVPMIVLLIAGYLYTSIRNFAKNNIEMLYAILIYLLTTGISLSCFDLARIDVIPFLLLILQTWRENRDELEVLEYDG</sequence>
<feature type="transmembrane region" description="Helical" evidence="1">
    <location>
        <begin position="7"/>
        <end position="30"/>
    </location>
</feature>
<keyword evidence="1" id="KW-0472">Membrane</keyword>
<organism evidence="2 3">
    <name type="scientific">Blautia luti DSM 14534 = JCM 17040</name>
    <dbReference type="NCBI Taxonomy" id="649762"/>
    <lineage>
        <taxon>Bacteria</taxon>
        <taxon>Bacillati</taxon>
        <taxon>Bacillota</taxon>
        <taxon>Clostridia</taxon>
        <taxon>Lachnospirales</taxon>
        <taxon>Lachnospiraceae</taxon>
        <taxon>Blautia</taxon>
    </lineage>
</organism>
<feature type="transmembrane region" description="Helical" evidence="1">
    <location>
        <begin position="200"/>
        <end position="231"/>
    </location>
</feature>
<accession>A0A844GKS1</accession>
<dbReference type="AlphaFoldDB" id="A0A844GKS1"/>
<dbReference type="EMBL" id="WMBC01000003">
    <property type="protein sequence ID" value="MTD60847.1"/>
    <property type="molecule type" value="Genomic_DNA"/>
</dbReference>
<evidence type="ECO:0008006" key="4">
    <source>
        <dbReference type="Google" id="ProtNLM"/>
    </source>
</evidence>
<protein>
    <recommendedName>
        <fullName evidence="4">O-antigen polymerase</fullName>
    </recommendedName>
</protein>
<evidence type="ECO:0000313" key="2">
    <source>
        <dbReference type="EMBL" id="MTD60847.1"/>
    </source>
</evidence>
<dbReference type="Proteomes" id="UP000437824">
    <property type="component" value="Unassembled WGS sequence"/>
</dbReference>
<gene>
    <name evidence="2" type="ORF">GKZ57_06085</name>
</gene>
<feature type="transmembrane region" description="Helical" evidence="1">
    <location>
        <begin position="243"/>
        <end position="262"/>
    </location>
</feature>
<comment type="caution">
    <text evidence="2">The sequence shown here is derived from an EMBL/GenBank/DDBJ whole genome shotgun (WGS) entry which is preliminary data.</text>
</comment>
<feature type="transmembrane region" description="Helical" evidence="1">
    <location>
        <begin position="365"/>
        <end position="386"/>
    </location>
</feature>
<keyword evidence="1" id="KW-0812">Transmembrane</keyword>
<feature type="transmembrane region" description="Helical" evidence="1">
    <location>
        <begin position="335"/>
        <end position="353"/>
    </location>
</feature>
<feature type="transmembrane region" description="Helical" evidence="1">
    <location>
        <begin position="97"/>
        <end position="115"/>
    </location>
</feature>
<name>A0A844GKS1_9FIRM</name>
<evidence type="ECO:0000256" key="1">
    <source>
        <dbReference type="SAM" id="Phobius"/>
    </source>
</evidence>
<dbReference type="RefSeq" id="WP_154780031.1">
    <property type="nucleotide sequence ID" value="NZ_WMBC01000003.1"/>
</dbReference>
<reference evidence="2 3" key="1">
    <citation type="submission" date="2019-11" db="EMBL/GenBank/DDBJ databases">
        <title>Draft genome sequence of Blautia luti DSM 14534T, isolated from human stool.</title>
        <authorList>
            <person name="Ortiz R."/>
            <person name="Melis-Arcos F."/>
            <person name="Covarrubias P."/>
            <person name="Cardenas J.P."/>
            <person name="Perez-Donoso J."/>
            <person name="Almonacid D."/>
        </authorList>
    </citation>
    <scope>NUCLEOTIDE SEQUENCE [LARGE SCALE GENOMIC DNA]</scope>
    <source>
        <strain evidence="2 3">DSM 14534</strain>
    </source>
</reference>
<evidence type="ECO:0000313" key="3">
    <source>
        <dbReference type="Proteomes" id="UP000437824"/>
    </source>
</evidence>
<keyword evidence="1" id="KW-1133">Transmembrane helix</keyword>
<feature type="transmembrane region" description="Helical" evidence="1">
    <location>
        <begin position="36"/>
        <end position="54"/>
    </location>
</feature>